<gene>
    <name evidence="2" type="ORF">CLF_111305</name>
</gene>
<evidence type="ECO:0000313" key="2">
    <source>
        <dbReference type="EMBL" id="GAA41949.1"/>
    </source>
</evidence>
<proteinExistence type="predicted"/>
<reference evidence="2" key="1">
    <citation type="journal article" date="2011" name="Genome Biol.">
        <title>The draft genome of the carcinogenic human liver fluke Clonorchis sinensis.</title>
        <authorList>
            <person name="Wang X."/>
            <person name="Chen W."/>
            <person name="Huang Y."/>
            <person name="Sun J."/>
            <person name="Men J."/>
            <person name="Liu H."/>
            <person name="Luo F."/>
            <person name="Guo L."/>
            <person name="Lv X."/>
            <person name="Deng C."/>
            <person name="Zhou C."/>
            <person name="Fan Y."/>
            <person name="Li X."/>
            <person name="Huang L."/>
            <person name="Hu Y."/>
            <person name="Liang C."/>
            <person name="Hu X."/>
            <person name="Xu J."/>
            <person name="Yu X."/>
        </authorList>
    </citation>
    <scope>NUCLEOTIDE SEQUENCE [LARGE SCALE GENOMIC DNA]</scope>
    <source>
        <strain evidence="2">Henan</strain>
    </source>
</reference>
<keyword evidence="3" id="KW-1185">Reference proteome</keyword>
<evidence type="ECO:0000313" key="3">
    <source>
        <dbReference type="Proteomes" id="UP000008909"/>
    </source>
</evidence>
<dbReference type="AlphaFoldDB" id="H2KV56"/>
<dbReference type="Proteomes" id="UP000008909">
    <property type="component" value="Unassembled WGS sequence"/>
</dbReference>
<protein>
    <submittedName>
        <fullName evidence="2">Uncharacterized protein</fullName>
    </submittedName>
</protein>
<organism evidence="2 3">
    <name type="scientific">Clonorchis sinensis</name>
    <name type="common">Chinese liver fluke</name>
    <dbReference type="NCBI Taxonomy" id="79923"/>
    <lineage>
        <taxon>Eukaryota</taxon>
        <taxon>Metazoa</taxon>
        <taxon>Spiralia</taxon>
        <taxon>Lophotrochozoa</taxon>
        <taxon>Platyhelminthes</taxon>
        <taxon>Trematoda</taxon>
        <taxon>Digenea</taxon>
        <taxon>Opisthorchiida</taxon>
        <taxon>Opisthorchiata</taxon>
        <taxon>Opisthorchiidae</taxon>
        <taxon>Clonorchis</taxon>
    </lineage>
</organism>
<accession>H2KV56</accession>
<dbReference type="EMBL" id="DF144325">
    <property type="protein sequence ID" value="GAA41949.1"/>
    <property type="molecule type" value="Genomic_DNA"/>
</dbReference>
<feature type="region of interest" description="Disordered" evidence="1">
    <location>
        <begin position="371"/>
        <end position="393"/>
    </location>
</feature>
<evidence type="ECO:0000256" key="1">
    <source>
        <dbReference type="SAM" id="MobiDB-lite"/>
    </source>
</evidence>
<name>H2KV56_CLOSI</name>
<sequence>MHVAANTVRSLCVIRKPLQIKRFHVPQRFRKIKAGKKSVDTATLMPWAAVGPVLHEFDLPSIWLAPKLYPSKIGTTPDIPFATNTHTSTSCIALCFMPPISGSCAFDAEAGSSQKIPSLPEGSSSLATLSTEQLCGRLIDSSQGWVDAVVMLRVLIMAPCWWKAANQYRIMERCSRCYCESSALELECRQLTYDNRITALSSELKQSCNKWSDRFNKICVSDSVEYPMSHGSKKEEALPELIGCTMDPDRALYKLRESFSNTRSELSLPSSGTAEFPSGLGYMALQLQDTNYFTQAGPNHRAKLPRARNNSDALPIMTMTNYFNPKLIRRQLTQLHSDLRLFNEDRPNFTDEMQHVKSEVSSHSKLVLPDKSRNVNSVDGPVNKHPVNGTPCSMEKEMRNRAQCDISVKTVRNFVSNCGNHEDRYGAVQKPNPRPVKRQFYVHTNHHTRCGITRSQKKSEPVHQNRDNDGGYLLFLEMRLDWGFEHYTVLAVVRKWSQLNAATLADWGPHNSGELLDVLDLNIVLRPKLNTGHTKRGKLRAHFA</sequence>